<dbReference type="InterPro" id="IPR006365">
    <property type="entry name" value="Cbl_synth_CobL"/>
</dbReference>
<keyword evidence="3 7" id="KW-0489">Methyltransferase</keyword>
<evidence type="ECO:0000313" key="8">
    <source>
        <dbReference type="Proteomes" id="UP000241118"/>
    </source>
</evidence>
<dbReference type="InterPro" id="IPR012818">
    <property type="entry name" value="CbiE"/>
</dbReference>
<comment type="caution">
    <text evidence="7">The sequence shown here is derived from an EMBL/GenBank/DDBJ whole genome shotgun (WGS) entry which is preliminary data.</text>
</comment>
<dbReference type="Gene3D" id="3.40.50.150">
    <property type="entry name" value="Vaccinia Virus protein VP39"/>
    <property type="match status" value="1"/>
</dbReference>
<dbReference type="InterPro" id="IPR050714">
    <property type="entry name" value="Cobalamin_biosynth_MTase"/>
</dbReference>
<dbReference type="InterPro" id="IPR014008">
    <property type="entry name" value="Cbl_synth_MTase_CbiT"/>
</dbReference>
<evidence type="ECO:0000256" key="1">
    <source>
        <dbReference type="ARBA" id="ARBA00004953"/>
    </source>
</evidence>
<protein>
    <submittedName>
        <fullName evidence="7">Precorrin-6Y C5,15-methyltransferase (Decarboxylating)</fullName>
    </submittedName>
</protein>
<dbReference type="PANTHER" id="PTHR43182">
    <property type="entry name" value="COBALT-PRECORRIN-6B C(15)-METHYLTRANSFERASE (DECARBOXYLATING)"/>
    <property type="match status" value="1"/>
</dbReference>
<dbReference type="GO" id="GO:0008276">
    <property type="term" value="F:protein methyltransferase activity"/>
    <property type="evidence" value="ECO:0007669"/>
    <property type="project" value="InterPro"/>
</dbReference>
<sequence length="380" mass="40134">MSVTVIGIGADGWDGLPPASRHEITSCEVLMGSRRQLDLVPGDFERVPWPSPLVPALPGLLARHEGRRIGVLASGDPMFHGIGTTLVRLLGSVRVVPHPSSVSLACARLGWALDDVDVVSLVGKPAALVVPHLHPGRRVLVLGGDPREVAELAPGARLTVLEQLGGPGERVHHSLDDADPLHVLAVECGAGGESLTPGRPDEVYEHDGQLTKREVRAVTLALLAPRPGELLWDVGAGAGSIAVEWCRTHPRCRAIAVERDPERAARITRNAVKLGVPGVEVVVGESPGALDLEPPDAVFIGGGLTAEGVVERCWHALTPGGRLVANAVTLESEAVLTRWRGRLGGDLTRIEVSRATAIGGFTGWRPQMPVTAWVVTKENA</sequence>
<dbReference type="Pfam" id="PF00590">
    <property type="entry name" value="TP_methylase"/>
    <property type="match status" value="1"/>
</dbReference>
<evidence type="ECO:0000313" key="7">
    <source>
        <dbReference type="EMBL" id="PSL53790.1"/>
    </source>
</evidence>
<keyword evidence="8" id="KW-1185">Reference proteome</keyword>
<gene>
    <name evidence="7" type="ORF">B0I31_108237</name>
</gene>
<dbReference type="InterPro" id="IPR029063">
    <property type="entry name" value="SAM-dependent_MTases_sf"/>
</dbReference>
<evidence type="ECO:0000256" key="5">
    <source>
        <dbReference type="ARBA" id="ARBA00022691"/>
    </source>
</evidence>
<dbReference type="InterPro" id="IPR035996">
    <property type="entry name" value="4pyrrol_Methylase_sf"/>
</dbReference>
<dbReference type="CDD" id="cd11644">
    <property type="entry name" value="Precorrin-6Y-MT"/>
    <property type="match status" value="1"/>
</dbReference>
<evidence type="ECO:0000256" key="2">
    <source>
        <dbReference type="ARBA" id="ARBA00022573"/>
    </source>
</evidence>
<dbReference type="RefSeq" id="WP_106617768.1">
    <property type="nucleotide sequence ID" value="NZ_PYAX01000008.1"/>
</dbReference>
<dbReference type="PANTHER" id="PTHR43182:SF1">
    <property type="entry name" value="COBALT-PRECORRIN-7 C(5)-METHYLTRANSFERASE"/>
    <property type="match status" value="1"/>
</dbReference>
<evidence type="ECO:0000259" key="6">
    <source>
        <dbReference type="Pfam" id="PF00590"/>
    </source>
</evidence>
<dbReference type="Pfam" id="PF01135">
    <property type="entry name" value="PCMT"/>
    <property type="match status" value="1"/>
</dbReference>
<reference evidence="7 8" key="1">
    <citation type="submission" date="2018-03" db="EMBL/GenBank/DDBJ databases">
        <title>Genomic Encyclopedia of Type Strains, Phase III (KMG-III): the genomes of soil and plant-associated and newly described type strains.</title>
        <authorList>
            <person name="Whitman W."/>
        </authorList>
    </citation>
    <scope>NUCLEOTIDE SEQUENCE [LARGE SCALE GENOMIC DNA]</scope>
    <source>
        <strain evidence="7 8">CGMCC 4.7097</strain>
    </source>
</reference>
<dbReference type="Gene3D" id="3.30.950.10">
    <property type="entry name" value="Methyltransferase, Cobalt-precorrin-4 Transmethylase, Domain 2"/>
    <property type="match status" value="1"/>
</dbReference>
<dbReference type="NCBIfam" id="TIGR02467">
    <property type="entry name" value="CbiE"/>
    <property type="match status" value="1"/>
</dbReference>
<dbReference type="EMBL" id="PYAX01000008">
    <property type="protein sequence ID" value="PSL53790.1"/>
    <property type="molecule type" value="Genomic_DNA"/>
</dbReference>
<organism evidence="7 8">
    <name type="scientific">Saccharothrix carnea</name>
    <dbReference type="NCBI Taxonomy" id="1280637"/>
    <lineage>
        <taxon>Bacteria</taxon>
        <taxon>Bacillati</taxon>
        <taxon>Actinomycetota</taxon>
        <taxon>Actinomycetes</taxon>
        <taxon>Pseudonocardiales</taxon>
        <taxon>Pseudonocardiaceae</taxon>
        <taxon>Saccharothrix</taxon>
    </lineage>
</organism>
<dbReference type="OrthoDB" id="9787825at2"/>
<evidence type="ECO:0000256" key="4">
    <source>
        <dbReference type="ARBA" id="ARBA00022679"/>
    </source>
</evidence>
<proteinExistence type="predicted"/>
<evidence type="ECO:0000256" key="3">
    <source>
        <dbReference type="ARBA" id="ARBA00022603"/>
    </source>
</evidence>
<dbReference type="AlphaFoldDB" id="A0A2P8I5Q3"/>
<keyword evidence="5" id="KW-0949">S-adenosyl-L-methionine</keyword>
<dbReference type="PIRSF" id="PIRSF036428">
    <property type="entry name" value="CobL"/>
    <property type="match status" value="1"/>
</dbReference>
<dbReference type="NCBIfam" id="TIGR02469">
    <property type="entry name" value="CbiT"/>
    <property type="match status" value="1"/>
</dbReference>
<keyword evidence="4 7" id="KW-0808">Transferase</keyword>
<name>A0A2P8I5Q3_SACCR</name>
<dbReference type="Gene3D" id="3.40.1010.10">
    <property type="entry name" value="Cobalt-precorrin-4 Transmethylase, Domain 1"/>
    <property type="match status" value="1"/>
</dbReference>
<dbReference type="GO" id="GO:0032259">
    <property type="term" value="P:methylation"/>
    <property type="evidence" value="ECO:0007669"/>
    <property type="project" value="UniProtKB-KW"/>
</dbReference>
<dbReference type="InterPro" id="IPR000878">
    <property type="entry name" value="4pyrrol_Mease"/>
</dbReference>
<dbReference type="Proteomes" id="UP000241118">
    <property type="component" value="Unassembled WGS sequence"/>
</dbReference>
<dbReference type="SUPFAM" id="SSF53790">
    <property type="entry name" value="Tetrapyrrole methylase"/>
    <property type="match status" value="1"/>
</dbReference>
<dbReference type="GO" id="GO:0009236">
    <property type="term" value="P:cobalamin biosynthetic process"/>
    <property type="evidence" value="ECO:0007669"/>
    <property type="project" value="UniProtKB-UniPathway"/>
</dbReference>
<feature type="domain" description="Tetrapyrrole methylase" evidence="6">
    <location>
        <begin position="3"/>
        <end position="172"/>
    </location>
</feature>
<keyword evidence="2" id="KW-0169">Cobalamin biosynthesis</keyword>
<dbReference type="UniPathway" id="UPA00148"/>
<dbReference type="InterPro" id="IPR014777">
    <property type="entry name" value="4pyrrole_Mease_sub1"/>
</dbReference>
<comment type="pathway">
    <text evidence="1">Cofactor biosynthesis; adenosylcobalamin biosynthesis.</text>
</comment>
<dbReference type="InterPro" id="IPR014776">
    <property type="entry name" value="4pyrrole_Mease_sub2"/>
</dbReference>
<accession>A0A2P8I5Q3</accession>
<dbReference type="SUPFAM" id="SSF53335">
    <property type="entry name" value="S-adenosyl-L-methionine-dependent methyltransferases"/>
    <property type="match status" value="1"/>
</dbReference>